<gene>
    <name evidence="6" type="primary">prfB</name>
    <name evidence="8" type="ORF">2459</name>
</gene>
<dbReference type="Gene3D" id="1.20.58.410">
    <property type="entry name" value="Release factor"/>
    <property type="match status" value="1"/>
</dbReference>
<evidence type="ECO:0000256" key="5">
    <source>
        <dbReference type="ARBA" id="ARBA00022917"/>
    </source>
</evidence>
<comment type="function">
    <text evidence="1 6">Peptide chain release factor 2 directs the termination of translation in response to the peptide chain termination codons UGA and UAA.</text>
</comment>
<evidence type="ECO:0000313" key="8">
    <source>
        <dbReference type="EMBL" id="CQB51996.1"/>
    </source>
</evidence>
<dbReference type="Pfam" id="PF03462">
    <property type="entry name" value="PCRF"/>
    <property type="match status" value="1"/>
</dbReference>
<evidence type="ECO:0000256" key="3">
    <source>
        <dbReference type="ARBA" id="ARBA00019192"/>
    </source>
</evidence>
<feature type="domain" description="Prokaryotic-type class I peptide chain release factors" evidence="7">
    <location>
        <begin position="205"/>
        <end position="221"/>
    </location>
</feature>
<evidence type="ECO:0000256" key="4">
    <source>
        <dbReference type="ARBA" id="ARBA00022481"/>
    </source>
</evidence>
<evidence type="ECO:0000256" key="2">
    <source>
        <dbReference type="ARBA" id="ARBA00010835"/>
    </source>
</evidence>
<dbReference type="STRING" id="690567.2459"/>
<comment type="PTM">
    <text evidence="6">Methylated by PrmC. Methylation increases the termination efficiency of RF2.</text>
</comment>
<keyword evidence="5 6" id="KW-0648">Protein biosynthesis</keyword>
<reference evidence="8 9" key="1">
    <citation type="submission" date="2015-03" db="EMBL/GenBank/DDBJ databases">
        <authorList>
            <person name="Murphy D."/>
        </authorList>
    </citation>
    <scope>NUCLEOTIDE SEQUENCE [LARGE SCALE GENOMIC DNA]</scope>
    <source>
        <strain evidence="8 9">OL-4</strain>
    </source>
</reference>
<organism evidence="8 9">
    <name type="scientific">Syntrophomonas zehnderi OL-4</name>
    <dbReference type="NCBI Taxonomy" id="690567"/>
    <lineage>
        <taxon>Bacteria</taxon>
        <taxon>Bacillati</taxon>
        <taxon>Bacillota</taxon>
        <taxon>Clostridia</taxon>
        <taxon>Eubacteriales</taxon>
        <taxon>Syntrophomonadaceae</taxon>
        <taxon>Syntrophomonas</taxon>
    </lineage>
</organism>
<name>A0A0E4CKN7_9FIRM</name>
<protein>
    <recommendedName>
        <fullName evidence="3 6">Peptide chain release factor 2</fullName>
        <shortName evidence="6">RF-2</shortName>
    </recommendedName>
</protein>
<dbReference type="PROSITE" id="PS00745">
    <property type="entry name" value="RF_PROK_I"/>
    <property type="match status" value="1"/>
</dbReference>
<sequence>MLADNFWDDKQKAQQVTKQISDLEDSVSQWESLWKEANYIRDVLVLAEDEKDEQMFAETVRDLKGLLKMFRDYELLILFSGEHDQADAIVSLHAGAGGTEAQDWVQILLRMYTRWAEDSGYEAEILDYLAGDEAGVKSVTFLVKGKNAYGKLKCEEGVHRLIRISPFDSSGRRHTSFASLGVLPEVSTEVEININPDDLRIDTYRSSGAGGQHINKTDSAVRITHLPTGIVVQCQNERSQHSNRLAAMKILTAKLYELKQREMEDNMQKLKGEYKEIAWGSQIRTYTMNPFSLVKDHRTNLEAGNIQAVLDGDIDDFITAYLHLRETGNRRG</sequence>
<evidence type="ECO:0000256" key="1">
    <source>
        <dbReference type="ARBA" id="ARBA00002613"/>
    </source>
</evidence>
<dbReference type="GO" id="GO:0005737">
    <property type="term" value="C:cytoplasm"/>
    <property type="evidence" value="ECO:0007669"/>
    <property type="project" value="UniProtKB-SubCell"/>
</dbReference>
<dbReference type="InterPro" id="IPR004374">
    <property type="entry name" value="PrfB"/>
</dbReference>
<keyword evidence="9" id="KW-1185">Reference proteome</keyword>
<dbReference type="SMART" id="SM00937">
    <property type="entry name" value="PCRF"/>
    <property type="match status" value="1"/>
</dbReference>
<dbReference type="HAMAP" id="MF_00094">
    <property type="entry name" value="Rel_fac_2"/>
    <property type="match status" value="1"/>
</dbReference>
<evidence type="ECO:0000313" key="9">
    <source>
        <dbReference type="Proteomes" id="UP000045545"/>
    </source>
</evidence>
<dbReference type="PANTHER" id="PTHR43116">
    <property type="entry name" value="PEPTIDE CHAIN RELEASE FACTOR 2"/>
    <property type="match status" value="1"/>
</dbReference>
<feature type="modified residue" description="N5-methylglutamine" evidence="6">
    <location>
        <position position="212"/>
    </location>
</feature>
<dbReference type="EMBL" id="CGIH01000042">
    <property type="protein sequence ID" value="CQB51996.1"/>
    <property type="molecule type" value="Genomic_DNA"/>
</dbReference>
<keyword evidence="4 6" id="KW-0488">Methylation</keyword>
<dbReference type="Gene3D" id="3.30.70.1660">
    <property type="match status" value="1"/>
</dbReference>
<dbReference type="Gene3D" id="3.30.160.20">
    <property type="match status" value="1"/>
</dbReference>
<dbReference type="InterPro" id="IPR000352">
    <property type="entry name" value="Pep_chain_release_fac_I"/>
</dbReference>
<evidence type="ECO:0000259" key="7">
    <source>
        <dbReference type="PROSITE" id="PS00745"/>
    </source>
</evidence>
<dbReference type="PANTHER" id="PTHR43116:SF3">
    <property type="entry name" value="CLASS I PEPTIDE CHAIN RELEASE FACTOR"/>
    <property type="match status" value="1"/>
</dbReference>
<proteinExistence type="inferred from homology"/>
<dbReference type="FunFam" id="3.30.160.20:FF:000010">
    <property type="entry name" value="Peptide chain release factor 2"/>
    <property type="match status" value="1"/>
</dbReference>
<dbReference type="Pfam" id="PF00472">
    <property type="entry name" value="RF-1"/>
    <property type="match status" value="1"/>
</dbReference>
<dbReference type="AlphaFoldDB" id="A0A0E4CKN7"/>
<dbReference type="InterPro" id="IPR005139">
    <property type="entry name" value="PCRF"/>
</dbReference>
<dbReference type="NCBIfam" id="TIGR00020">
    <property type="entry name" value="prfB"/>
    <property type="match status" value="1"/>
</dbReference>
<comment type="similarity">
    <text evidence="2 6">Belongs to the prokaryotic/mitochondrial release factor family.</text>
</comment>
<comment type="subcellular location">
    <subcellularLocation>
        <location evidence="6">Cytoplasm</location>
    </subcellularLocation>
</comment>
<evidence type="ECO:0000256" key="6">
    <source>
        <dbReference type="HAMAP-Rule" id="MF_00094"/>
    </source>
</evidence>
<dbReference type="InterPro" id="IPR045853">
    <property type="entry name" value="Pep_chain_release_fac_I_sf"/>
</dbReference>
<accession>A0A0E4CKN7</accession>
<dbReference type="SUPFAM" id="SSF75620">
    <property type="entry name" value="Release factor"/>
    <property type="match status" value="1"/>
</dbReference>
<dbReference type="Proteomes" id="UP000045545">
    <property type="component" value="Unassembled WGS sequence"/>
</dbReference>
<dbReference type="GO" id="GO:0016149">
    <property type="term" value="F:translation release factor activity, codon specific"/>
    <property type="evidence" value="ECO:0007669"/>
    <property type="project" value="UniProtKB-UniRule"/>
</dbReference>
<keyword evidence="6" id="KW-0963">Cytoplasm</keyword>